<gene>
    <name evidence="2" type="ORF">C3Y92_02335</name>
</gene>
<organism evidence="2 3">
    <name type="scientific">Solidesulfovibrio carbinolicus</name>
    <dbReference type="NCBI Taxonomy" id="296842"/>
    <lineage>
        <taxon>Bacteria</taxon>
        <taxon>Pseudomonadati</taxon>
        <taxon>Thermodesulfobacteriota</taxon>
        <taxon>Desulfovibrionia</taxon>
        <taxon>Desulfovibrionales</taxon>
        <taxon>Desulfovibrionaceae</taxon>
        <taxon>Solidesulfovibrio</taxon>
    </lineage>
</organism>
<reference evidence="2 3" key="1">
    <citation type="submission" date="2018-02" db="EMBL/GenBank/DDBJ databases">
        <title>Genome sequence of Desulfovibrio carbinolicus DSM 3852.</title>
        <authorList>
            <person name="Wilbanks E."/>
            <person name="Skennerton C.T."/>
            <person name="Orphan V.J."/>
        </authorList>
    </citation>
    <scope>NUCLEOTIDE SEQUENCE [LARGE SCALE GENOMIC DNA]</scope>
    <source>
        <strain evidence="2 3">DSM 3852</strain>
    </source>
</reference>
<feature type="domain" description="DUF4942" evidence="1">
    <location>
        <begin position="75"/>
        <end position="253"/>
    </location>
</feature>
<dbReference type="InterPro" id="IPR031339">
    <property type="entry name" value="DUF4942"/>
</dbReference>
<dbReference type="Proteomes" id="UP000293296">
    <property type="component" value="Chromosome"/>
</dbReference>
<proteinExistence type="predicted"/>
<evidence type="ECO:0000259" key="1">
    <source>
        <dbReference type="Pfam" id="PF13708"/>
    </source>
</evidence>
<evidence type="ECO:0000313" key="2">
    <source>
        <dbReference type="EMBL" id="QAZ66141.1"/>
    </source>
</evidence>
<dbReference type="OrthoDB" id="6477274at2"/>
<sequence>MSELMPRQTLQALSNCHATVAALVEDAFRKLGEAKRLMNVSLGQSHDSLFHDRISDYWLAEPDKPTSAMRDSLTTIQENFWRYTLQQTGVRDMMGPEDRERMDKMFRDHTTPDFTEDNLLATLRGLYESRDEITRACIESCYRRLRPCRWDRQHKTNSPWRVGPKVIIERVFGIYSWIDRTELLSDLDHVFHMLDGKGFPKYPGDLQTRARMAAREKQTSFETPYFKCRAYFKTGTLHVTFKRLELVAEFNKKGANGSNSIP</sequence>
<dbReference type="RefSeq" id="WP_129349142.1">
    <property type="nucleotide sequence ID" value="NZ_CP026538.1"/>
</dbReference>
<keyword evidence="3" id="KW-1185">Reference proteome</keyword>
<dbReference type="Pfam" id="PF13708">
    <property type="entry name" value="DUF4942"/>
    <property type="match status" value="1"/>
</dbReference>
<name>A0A4P6HG86_9BACT</name>
<dbReference type="EMBL" id="CP026538">
    <property type="protein sequence ID" value="QAZ66141.1"/>
    <property type="molecule type" value="Genomic_DNA"/>
</dbReference>
<dbReference type="AlphaFoldDB" id="A0A4P6HG86"/>
<protein>
    <recommendedName>
        <fullName evidence="1">DUF4942 domain-containing protein</fullName>
    </recommendedName>
</protein>
<dbReference type="KEGG" id="dcb:C3Y92_02335"/>
<evidence type="ECO:0000313" key="3">
    <source>
        <dbReference type="Proteomes" id="UP000293296"/>
    </source>
</evidence>
<accession>A0A4P6HG86</accession>